<protein>
    <recommendedName>
        <fullName evidence="3">TPM domain-containing protein</fullName>
    </recommendedName>
</protein>
<reference evidence="4 5" key="1">
    <citation type="submission" date="2017-08" db="EMBL/GenBank/DDBJ databases">
        <title>Phylogenetic analysis of Mycobacterium avium complex whole genomes.</title>
        <authorList>
            <person name="Caverly L.J."/>
            <person name="Spilker T."/>
            <person name="Lipuma J."/>
        </authorList>
    </citation>
    <scope>NUCLEOTIDE SEQUENCE [LARGE SCALE GENOMIC DNA]</scope>
    <source>
        <strain evidence="4 5">FLAC0165</strain>
    </source>
</reference>
<evidence type="ECO:0000313" key="4">
    <source>
        <dbReference type="EMBL" id="PBA26208.1"/>
    </source>
</evidence>
<evidence type="ECO:0000256" key="2">
    <source>
        <dbReference type="SAM" id="SignalP"/>
    </source>
</evidence>
<accession>A0A2A2ZIE2</accession>
<dbReference type="GeneID" id="75269696"/>
<evidence type="ECO:0000259" key="3">
    <source>
        <dbReference type="Pfam" id="PF04536"/>
    </source>
</evidence>
<feature type="chain" id="PRO_5011997048" description="TPM domain-containing protein" evidence="2">
    <location>
        <begin position="27"/>
        <end position="306"/>
    </location>
</feature>
<evidence type="ECO:0000313" key="5">
    <source>
        <dbReference type="Proteomes" id="UP000217768"/>
    </source>
</evidence>
<dbReference type="AlphaFoldDB" id="A0A2A2ZIE2"/>
<organism evidence="4 5">
    <name type="scientific">Mycobacterium avium</name>
    <dbReference type="NCBI Taxonomy" id="1764"/>
    <lineage>
        <taxon>Bacteria</taxon>
        <taxon>Bacillati</taxon>
        <taxon>Actinomycetota</taxon>
        <taxon>Actinomycetes</taxon>
        <taxon>Mycobacteriales</taxon>
        <taxon>Mycobacteriaceae</taxon>
        <taxon>Mycobacterium</taxon>
        <taxon>Mycobacterium avium complex (MAC)</taxon>
    </lineage>
</organism>
<name>A0A2A2ZIE2_MYCAV</name>
<keyword evidence="1" id="KW-1133">Transmembrane helix</keyword>
<dbReference type="Pfam" id="PF04536">
    <property type="entry name" value="TPM_phosphatase"/>
    <property type="match status" value="1"/>
</dbReference>
<gene>
    <name evidence="4" type="ORF">CKJ66_14155</name>
</gene>
<dbReference type="Proteomes" id="UP000217768">
    <property type="component" value="Unassembled WGS sequence"/>
</dbReference>
<dbReference type="Gene3D" id="3.10.310.50">
    <property type="match status" value="1"/>
</dbReference>
<feature type="domain" description="TPM" evidence="3">
    <location>
        <begin position="37"/>
        <end position="153"/>
    </location>
</feature>
<sequence length="306" mass="33031">MRVVRLFAAVLTILTAGLLWATPVGAQPPTKLTDHLTDSNRVLTDSDRAAVSSAIDRLYRDRHIQLWVVYVDNFNKFKPDNWADRTRSESGMGDHDVLLAVGTNTKLFTLNPPPQLQNPTADELNSLRTNKIGPAVSAKNWAIAAIAAADGLDTSPSVSHPASPAKRAWLPIAIAVIAVVVVVVVVLLLVLYRARRRRRAARGVGPGGPQDRSLGEALSTAEARLRQISDYVARHHDSVGADARSRLDEATRHLAAAHAKQASNDTEAIAHANRASTLAAEAQHLANDDVLGAHRTTRRRGAASKR</sequence>
<keyword evidence="1" id="KW-0812">Transmembrane</keyword>
<keyword evidence="2" id="KW-0732">Signal</keyword>
<dbReference type="InterPro" id="IPR007621">
    <property type="entry name" value="TPM_dom"/>
</dbReference>
<comment type="caution">
    <text evidence="4">The sequence shown here is derived from an EMBL/GenBank/DDBJ whole genome shotgun (WGS) entry which is preliminary data.</text>
</comment>
<feature type="transmembrane region" description="Helical" evidence="1">
    <location>
        <begin position="168"/>
        <end position="192"/>
    </location>
</feature>
<dbReference type="EMBL" id="NSFD01000036">
    <property type="protein sequence ID" value="PBA26208.1"/>
    <property type="molecule type" value="Genomic_DNA"/>
</dbReference>
<proteinExistence type="predicted"/>
<keyword evidence="1" id="KW-0472">Membrane</keyword>
<feature type="signal peptide" evidence="2">
    <location>
        <begin position="1"/>
        <end position="26"/>
    </location>
</feature>
<dbReference type="RefSeq" id="WP_033719656.1">
    <property type="nucleotide sequence ID" value="NZ_NSEY01000034.1"/>
</dbReference>
<evidence type="ECO:0000256" key="1">
    <source>
        <dbReference type="SAM" id="Phobius"/>
    </source>
</evidence>